<dbReference type="HOGENOM" id="CLU_027408_0_0_6"/>
<dbReference type="GO" id="GO:0005886">
    <property type="term" value="C:plasma membrane"/>
    <property type="evidence" value="ECO:0007669"/>
    <property type="project" value="TreeGrafter"/>
</dbReference>
<evidence type="ECO:0000256" key="2">
    <source>
        <dbReference type="SAM" id="Phobius"/>
    </source>
</evidence>
<dbReference type="CDD" id="cd17332">
    <property type="entry name" value="MFS_MelB_like"/>
    <property type="match status" value="1"/>
</dbReference>
<keyword evidence="2" id="KW-0472">Membrane</keyword>
<dbReference type="Proteomes" id="UP000008793">
    <property type="component" value="Chromosome"/>
</dbReference>
<feature type="transmembrane region" description="Helical" evidence="2">
    <location>
        <begin position="325"/>
        <end position="350"/>
    </location>
</feature>
<gene>
    <name evidence="3" type="primary">gph</name>
    <name evidence="3" type="ordered locus">EbC_08920</name>
</gene>
<dbReference type="NCBIfam" id="TIGR00792">
    <property type="entry name" value="gph"/>
    <property type="match status" value="1"/>
</dbReference>
<feature type="transmembrane region" description="Helical" evidence="2">
    <location>
        <begin position="84"/>
        <end position="102"/>
    </location>
</feature>
<feature type="transmembrane region" description="Helical" evidence="2">
    <location>
        <begin position="411"/>
        <end position="433"/>
    </location>
</feature>
<accession>D8MNL6</accession>
<feature type="transmembrane region" description="Helical" evidence="2">
    <location>
        <begin position="47"/>
        <end position="72"/>
    </location>
</feature>
<dbReference type="PANTHER" id="PTHR11328:SF24">
    <property type="entry name" value="MAJOR FACILITATOR SUPERFAMILY (MFS) PROFILE DOMAIN-CONTAINING PROTEIN"/>
    <property type="match status" value="1"/>
</dbReference>
<keyword evidence="2" id="KW-0812">Transmembrane</keyword>
<dbReference type="Gene3D" id="1.20.1250.20">
    <property type="entry name" value="MFS general substrate transporter like domains"/>
    <property type="match status" value="1"/>
</dbReference>
<dbReference type="InterPro" id="IPR001927">
    <property type="entry name" value="Na/Gal_symport"/>
</dbReference>
<feature type="transmembrane region" description="Helical" evidence="2">
    <location>
        <begin position="236"/>
        <end position="261"/>
    </location>
</feature>
<dbReference type="AlphaFoldDB" id="D8MNL6"/>
<dbReference type="PANTHER" id="PTHR11328">
    <property type="entry name" value="MAJOR FACILITATOR SUPERFAMILY DOMAIN-CONTAINING PROTEIN"/>
    <property type="match status" value="1"/>
</dbReference>
<feature type="transmembrane region" description="Helical" evidence="2">
    <location>
        <begin position="21"/>
        <end position="41"/>
    </location>
</feature>
<evidence type="ECO:0000256" key="1">
    <source>
        <dbReference type="ARBA" id="ARBA00009617"/>
    </source>
</evidence>
<proteinExistence type="inferred from homology"/>
<organism evidence="4">
    <name type="scientific">Erwinia billingiae (strain Eb661)</name>
    <dbReference type="NCBI Taxonomy" id="634500"/>
    <lineage>
        <taxon>Bacteria</taxon>
        <taxon>Pseudomonadati</taxon>
        <taxon>Pseudomonadota</taxon>
        <taxon>Gammaproteobacteria</taxon>
        <taxon>Enterobacterales</taxon>
        <taxon>Erwiniaceae</taxon>
        <taxon>Erwinia</taxon>
    </lineage>
</organism>
<dbReference type="KEGG" id="ebi:EbC_08920"/>
<feature type="transmembrane region" description="Helical" evidence="2">
    <location>
        <begin position="114"/>
        <end position="142"/>
    </location>
</feature>
<name>D8MNL6_ERWBE</name>
<dbReference type="InterPro" id="IPR036259">
    <property type="entry name" value="MFS_trans_sf"/>
</dbReference>
<feature type="transmembrane region" description="Helical" evidence="2">
    <location>
        <begin position="184"/>
        <end position="205"/>
    </location>
</feature>
<comment type="similarity">
    <text evidence="1">Belongs to the sodium:galactoside symporter (TC 2.A.2) family.</text>
</comment>
<feature type="transmembrane region" description="Helical" evidence="2">
    <location>
        <begin position="362"/>
        <end position="391"/>
    </location>
</feature>
<dbReference type="Pfam" id="PF13347">
    <property type="entry name" value="MFS_2"/>
    <property type="match status" value="1"/>
</dbReference>
<dbReference type="RefSeq" id="WP_013200926.1">
    <property type="nucleotide sequence ID" value="NC_014306.1"/>
</dbReference>
<dbReference type="GeneID" id="90510914"/>
<feature type="transmembrane region" description="Helical" evidence="2">
    <location>
        <begin position="273"/>
        <end position="294"/>
    </location>
</feature>
<dbReference type="GO" id="GO:0006814">
    <property type="term" value="P:sodium ion transport"/>
    <property type="evidence" value="ECO:0007669"/>
    <property type="project" value="InterPro"/>
</dbReference>
<dbReference type="GO" id="GO:0008643">
    <property type="term" value="P:carbohydrate transport"/>
    <property type="evidence" value="ECO:0007669"/>
    <property type="project" value="InterPro"/>
</dbReference>
<protein>
    <submittedName>
        <fullName evidence="3">Sugar (Glycoside-Pentoside-Hexuronide) transporter</fullName>
    </submittedName>
</protein>
<reference evidence="3 4" key="1">
    <citation type="journal article" date="2010" name="BMC Genomics">
        <title>Genome comparison of the epiphytic bacteria Erwinia billingiae and E. tasmaniensis with the pear pathogen E. pyrifoliae.</title>
        <authorList>
            <person name="Kube M."/>
            <person name="Migdoll A.M."/>
            <person name="Gehring I."/>
            <person name="Heitmann K."/>
            <person name="Mayer Y."/>
            <person name="Kuhl H."/>
            <person name="Knaust F."/>
            <person name="Geider K."/>
            <person name="Reinhardt R."/>
        </authorList>
    </citation>
    <scope>NUCLEOTIDE SEQUENCE [LARGE SCALE GENOMIC DNA]</scope>
    <source>
        <strain evidence="3 4">Eb661</strain>
    </source>
</reference>
<keyword evidence="4" id="KW-1185">Reference proteome</keyword>
<dbReference type="STRING" id="634500.EbC_08920"/>
<keyword evidence="2" id="KW-1133">Transmembrane helix</keyword>
<evidence type="ECO:0000313" key="3">
    <source>
        <dbReference type="EMBL" id="CAX58423.1"/>
    </source>
</evidence>
<dbReference type="GO" id="GO:0015293">
    <property type="term" value="F:symporter activity"/>
    <property type="evidence" value="ECO:0007669"/>
    <property type="project" value="InterPro"/>
</dbReference>
<feature type="transmembrane region" description="Helical" evidence="2">
    <location>
        <begin position="301"/>
        <end position="319"/>
    </location>
</feature>
<evidence type="ECO:0000313" key="4">
    <source>
        <dbReference type="Proteomes" id="UP000008793"/>
    </source>
</evidence>
<dbReference type="InterPro" id="IPR039672">
    <property type="entry name" value="MFS_2"/>
</dbReference>
<feature type="transmembrane region" description="Helical" evidence="2">
    <location>
        <begin position="154"/>
        <end position="178"/>
    </location>
</feature>
<dbReference type="EMBL" id="FP236843">
    <property type="protein sequence ID" value="CAX58423.1"/>
    <property type="molecule type" value="Genomic_DNA"/>
</dbReference>
<dbReference type="SUPFAM" id="SSF103473">
    <property type="entry name" value="MFS general substrate transporter"/>
    <property type="match status" value="1"/>
</dbReference>
<sequence>MKSDGVATQPIGLKERLSFGLGDYGTNLTYTTMVTFLAYYYTDVVGVSALLVGSLMFLARVLDGLLCIWVGVRIDMTQTRMGKARPWVLWTAIPFGLSTFLLACVPDSSYAVKVTWVCVTYLLANILFTANNIAYGSLLALITRDTVERGVLSVFRKGLSTCGSLTVGVITLPLVAWFGNSSGAWMTIFAIYGFFTALFLTLTALGTRERIKPVRQDNRENIELKKVLPAIRANKYWLMIFMYLMITFTSLTALSTVSVYYTKYILKDLSMMSWVSVAQYLPGLLTLTVIPFLIKRLGKRKLALSGLLVCCIGYLLPLFDRQDAFFVIAATVVRSIGFCGIGATMFAFLADTIDYGEWVSGLRIEGILFSAGTLGQTVGMGLGTASVGWLLSLAGFTSGGGMQPASAIQMIQFLFIFFPVILAVANIVLLYFYKLDAIYPQVAADLAEGKFAQPVDSGLSATSLQN</sequence>
<dbReference type="eggNOG" id="COG2211">
    <property type="taxonomic scope" value="Bacteria"/>
</dbReference>